<reference evidence="1 2" key="1">
    <citation type="journal article" date="2019" name="Lett. Appl. Microbiol.">
        <title>A case of 'blown pack' spoilage of vacuum-packaged pork likely associated with Clostridium estertheticum in Canada.</title>
        <authorList>
            <person name="Zhang P."/>
            <person name="Ward P."/>
            <person name="McMullen L.M."/>
            <person name="Yang X."/>
        </authorList>
    </citation>
    <scope>NUCLEOTIDE SEQUENCE [LARGE SCALE GENOMIC DNA]</scope>
    <source>
        <strain evidence="1 2">MA19</strain>
    </source>
</reference>
<dbReference type="Proteomes" id="UP000342249">
    <property type="component" value="Unassembled WGS sequence"/>
</dbReference>
<comment type="caution">
    <text evidence="1">The sequence shown here is derived from an EMBL/GenBank/DDBJ whole genome shotgun (WGS) entry which is preliminary data.</text>
</comment>
<proteinExistence type="predicted"/>
<evidence type="ECO:0000313" key="2">
    <source>
        <dbReference type="Proteomes" id="UP000342249"/>
    </source>
</evidence>
<organism evidence="1 2">
    <name type="scientific">Clostridium estertheticum</name>
    <dbReference type="NCBI Taxonomy" id="238834"/>
    <lineage>
        <taxon>Bacteria</taxon>
        <taxon>Bacillati</taxon>
        <taxon>Bacillota</taxon>
        <taxon>Clostridia</taxon>
        <taxon>Eubacteriales</taxon>
        <taxon>Clostridiaceae</taxon>
        <taxon>Clostridium</taxon>
    </lineage>
</organism>
<dbReference type="RefSeq" id="WP_152754096.1">
    <property type="nucleotide sequence ID" value="NZ_SPSE01000025.1"/>
</dbReference>
<evidence type="ECO:0008006" key="3">
    <source>
        <dbReference type="Google" id="ProtNLM"/>
    </source>
</evidence>
<accession>A0A5N7J894</accession>
<dbReference type="AlphaFoldDB" id="A0A5N7J894"/>
<sequence length="434" mass="49093">MNISYKIDWEKVKSLSDRWIKEGTKYASAVNEFVRIGETKGWDKAGKEPVETRKDMALAVLKIIRQANVTNDIKNLKKYFPPASIPFLSLEKDEQTVIGSILLEDGSIILNVRGKGKGKNKVFFIDIERNIKVLENVIYVGKCPDKKYFAFAYENHIELHEGINGKVIMNLAWPTGLEGLKCGVITNSENIKTNIKDIIIFPNGKKILLISLSGIFVISEKEPVRLYPDKDLMSYILEEHEKDDEINFRIDMAHGAISSDGELIAIGAQDSNHLILDSNYKLISILEPESSYPHFTLFSKDNKHVIFNSCHFYNGCTLEVNINGLEAYENTIIDEVCRVYAGVARNEGYIIGDANGYIHFINMDREIGWRYYIGGTISSMDICNNQLLVGTYAGTAHLINLDTGKEDPYRIGNSTNIEEDRFLVWGSEKGVLQW</sequence>
<dbReference type="InterPro" id="IPR036322">
    <property type="entry name" value="WD40_repeat_dom_sf"/>
</dbReference>
<dbReference type="SUPFAM" id="SSF50978">
    <property type="entry name" value="WD40 repeat-like"/>
    <property type="match status" value="1"/>
</dbReference>
<protein>
    <recommendedName>
        <fullName evidence="3">WD40 repeat domain-containing protein</fullName>
    </recommendedName>
</protein>
<gene>
    <name evidence="1" type="ORF">E4V82_23130</name>
</gene>
<evidence type="ECO:0000313" key="1">
    <source>
        <dbReference type="EMBL" id="MPQ64959.1"/>
    </source>
</evidence>
<dbReference type="EMBL" id="SPSF01000062">
    <property type="protein sequence ID" value="MPQ64959.1"/>
    <property type="molecule type" value="Genomic_DNA"/>
</dbReference>
<name>A0A5N7J894_9CLOT</name>